<dbReference type="AlphaFoldDB" id="A0ABD0L751"/>
<protein>
    <submittedName>
        <fullName evidence="2">Uncharacterized protein</fullName>
    </submittedName>
</protein>
<sequence>MLWVCTLAIFLTVLSSSRAQDSTASSATDARVAKLENATSALAQQLMLQQLYIEEKTRSEGDSGLKQIRFRKDGPKSYYTATHSCKSNVAAFHEHANYAATCGLGEFVAVLNGVEFRTRHNDYKLVRPSTTSGDYHVTEDIPFPRVPPRVLRKDTVEEQIIEMREWFKAWRDGDYSVRDYRRYFRPVLCYLEGAWTSGATFEEPFVSERHQMEAKSWDELFDKVRFMSYTGDKSLDENLAFLPSMLINVTEGIPQFAQWNYRILCHPIEGDVDINDFEPVEDLGRRLSRNKETMESFTQSKMARFTLEGSTTDDYSSRLDEIMSQIPGANNYKANITDTMIGSTKLNLNEDTPLNVGYYHRWFRVTEKGAMGDRNQHRGFADRNLFVAENTQPRISPMRIKLCKFPNRRLESNRQCEIIEKRVTVAIPIEVVFLTPLQSWNPYNIHNKGNDSSALGLTVTADGRNGWKTVENAFDGANSANYYLTPAEFFMGGEVDRDSADTAKNSAGVLDPDGNLRIMAASGIRILLPNIPDVGVLRQRFPIMPVYAEGSPIWKELEALRDVVLDMQQYINYFDVAK</sequence>
<accession>A0ABD0L751</accession>
<comment type="caution">
    <text evidence="2">The sequence shown here is derived from an EMBL/GenBank/DDBJ whole genome shotgun (WGS) entry which is preliminary data.</text>
</comment>
<dbReference type="Proteomes" id="UP001519460">
    <property type="component" value="Unassembled WGS sequence"/>
</dbReference>
<reference evidence="2 3" key="1">
    <citation type="journal article" date="2023" name="Sci. Data">
        <title>Genome assembly of the Korean intertidal mud-creeper Batillaria attramentaria.</title>
        <authorList>
            <person name="Patra A.K."/>
            <person name="Ho P.T."/>
            <person name="Jun S."/>
            <person name="Lee S.J."/>
            <person name="Kim Y."/>
            <person name="Won Y.J."/>
        </authorList>
    </citation>
    <scope>NUCLEOTIDE SEQUENCE [LARGE SCALE GENOMIC DNA]</scope>
    <source>
        <strain evidence="2">Wonlab-2016</strain>
    </source>
</reference>
<name>A0ABD0L751_9CAEN</name>
<keyword evidence="3" id="KW-1185">Reference proteome</keyword>
<organism evidence="2 3">
    <name type="scientific">Batillaria attramentaria</name>
    <dbReference type="NCBI Taxonomy" id="370345"/>
    <lineage>
        <taxon>Eukaryota</taxon>
        <taxon>Metazoa</taxon>
        <taxon>Spiralia</taxon>
        <taxon>Lophotrochozoa</taxon>
        <taxon>Mollusca</taxon>
        <taxon>Gastropoda</taxon>
        <taxon>Caenogastropoda</taxon>
        <taxon>Sorbeoconcha</taxon>
        <taxon>Cerithioidea</taxon>
        <taxon>Batillariidae</taxon>
        <taxon>Batillaria</taxon>
    </lineage>
</organism>
<keyword evidence="1" id="KW-0732">Signal</keyword>
<proteinExistence type="predicted"/>
<gene>
    <name evidence="2" type="ORF">BaRGS_00013637</name>
</gene>
<feature type="chain" id="PRO_5044862710" evidence="1">
    <location>
        <begin position="20"/>
        <end position="578"/>
    </location>
</feature>
<feature type="signal peptide" evidence="1">
    <location>
        <begin position="1"/>
        <end position="19"/>
    </location>
</feature>
<dbReference type="EMBL" id="JACVVK020000078">
    <property type="protein sequence ID" value="KAK7494997.1"/>
    <property type="molecule type" value="Genomic_DNA"/>
</dbReference>
<evidence type="ECO:0000256" key="1">
    <source>
        <dbReference type="SAM" id="SignalP"/>
    </source>
</evidence>
<evidence type="ECO:0000313" key="3">
    <source>
        <dbReference type="Proteomes" id="UP001519460"/>
    </source>
</evidence>
<evidence type="ECO:0000313" key="2">
    <source>
        <dbReference type="EMBL" id="KAK7494997.1"/>
    </source>
</evidence>